<dbReference type="Proteomes" id="UP000760860">
    <property type="component" value="Unassembled WGS sequence"/>
</dbReference>
<proteinExistence type="predicted"/>
<gene>
    <name evidence="7" type="ORF">PC110_g21911</name>
    <name evidence="6" type="ORF">PC110_g22062</name>
    <name evidence="8" type="ORF">PC110_g6118</name>
    <name evidence="1" type="ORF">PC113_g23829</name>
    <name evidence="2" type="ORF">PC115_g23936</name>
    <name evidence="3" type="ORF">PC117_g26020</name>
    <name evidence="4" type="ORF">PC118_g24135</name>
    <name evidence="5" type="ORF">PC129_g24823</name>
</gene>
<sequence length="178" mass="19319">MKLYMSKNASSSSDYQDAALLCLLWYLFGRPSDMSLVRKQNLSVDIAEVFFVRFIRMKTSEEQGLSLFPDEDFVTCPLYAIAVALITQSAPGVALVDNLHAVPVEAAVTWSPATPLLEVLNHTDEFGAPGVISDPTTAAVDTTPTIYSHVNHLLDQIAGVSGVAASLTPRRCTACEWL</sequence>
<evidence type="ECO:0000313" key="7">
    <source>
        <dbReference type="EMBL" id="RAW21646.1"/>
    </source>
</evidence>
<evidence type="ECO:0000313" key="2">
    <source>
        <dbReference type="EMBL" id="KAG2875336.1"/>
    </source>
</evidence>
<evidence type="ECO:0000313" key="6">
    <source>
        <dbReference type="EMBL" id="RAW21496.1"/>
    </source>
</evidence>
<dbReference type="OrthoDB" id="91344at2759"/>
<dbReference type="EMBL" id="RCMG01002461">
    <property type="protein sequence ID" value="KAG2809867.1"/>
    <property type="molecule type" value="Genomic_DNA"/>
</dbReference>
<dbReference type="Proteomes" id="UP000735874">
    <property type="component" value="Unassembled WGS sequence"/>
</dbReference>
<dbReference type="EMBL" id="RCMK01002218">
    <property type="protein sequence ID" value="KAG2883476.1"/>
    <property type="molecule type" value="Genomic_DNA"/>
</dbReference>
<organism evidence="6 9">
    <name type="scientific">Phytophthora cactorum</name>
    <dbReference type="NCBI Taxonomy" id="29920"/>
    <lineage>
        <taxon>Eukaryota</taxon>
        <taxon>Sar</taxon>
        <taxon>Stramenopiles</taxon>
        <taxon>Oomycota</taxon>
        <taxon>Peronosporomycetes</taxon>
        <taxon>Peronosporales</taxon>
        <taxon>Peronosporaceae</taxon>
        <taxon>Phytophthora</taxon>
    </lineage>
</organism>
<comment type="caution">
    <text evidence="6">The sequence shown here is derived from an EMBL/GenBank/DDBJ whole genome shotgun (WGS) entry which is preliminary data.</text>
</comment>
<dbReference type="EMBL" id="MJFZ01001632">
    <property type="protein sequence ID" value="RAW21646.1"/>
    <property type="molecule type" value="Genomic_DNA"/>
</dbReference>
<dbReference type="EMBL" id="RCMV01004303">
    <property type="protein sequence ID" value="KAG3195359.1"/>
    <property type="molecule type" value="Genomic_DNA"/>
</dbReference>
<dbReference type="EMBL" id="MJFZ01001729">
    <property type="protein sequence ID" value="RAW21496.1"/>
    <property type="molecule type" value="Genomic_DNA"/>
</dbReference>
<evidence type="ECO:0000313" key="4">
    <source>
        <dbReference type="EMBL" id="KAG2957194.1"/>
    </source>
</evidence>
<dbReference type="VEuPathDB" id="FungiDB:PC110_g21911"/>
<dbReference type="Proteomes" id="UP000774804">
    <property type="component" value="Unassembled WGS sequence"/>
</dbReference>
<evidence type="ECO:0000313" key="3">
    <source>
        <dbReference type="EMBL" id="KAG2883476.1"/>
    </source>
</evidence>
<dbReference type="EMBL" id="MJFZ01000107">
    <property type="protein sequence ID" value="RAW37636.1"/>
    <property type="molecule type" value="Genomic_DNA"/>
</dbReference>
<keyword evidence="9" id="KW-1185">Reference proteome</keyword>
<dbReference type="STRING" id="29920.A0A329RCD8"/>
<dbReference type="AlphaFoldDB" id="A0A329RCD8"/>
<evidence type="ECO:0000313" key="9">
    <source>
        <dbReference type="Proteomes" id="UP000251314"/>
    </source>
</evidence>
<dbReference type="EMBL" id="RCML01002703">
    <property type="protein sequence ID" value="KAG2957194.1"/>
    <property type="molecule type" value="Genomic_DNA"/>
</dbReference>
<evidence type="ECO:0000313" key="8">
    <source>
        <dbReference type="EMBL" id="RAW37636.1"/>
    </source>
</evidence>
<evidence type="ECO:0000313" key="1">
    <source>
        <dbReference type="EMBL" id="KAG2809867.1"/>
    </source>
</evidence>
<accession>A0A329RCD8</accession>
<reference evidence="1" key="2">
    <citation type="submission" date="2018-10" db="EMBL/GenBank/DDBJ databases">
        <title>Effector identification in a new, highly contiguous assembly of the strawberry crown rot pathogen Phytophthora cactorum.</title>
        <authorList>
            <person name="Armitage A.D."/>
            <person name="Nellist C.F."/>
            <person name="Bates H."/>
            <person name="Vickerstaff R.J."/>
            <person name="Harrison R.J."/>
        </authorList>
    </citation>
    <scope>NUCLEOTIDE SEQUENCE</scope>
    <source>
        <strain evidence="1">15-7</strain>
        <strain evidence="2">4032</strain>
        <strain evidence="3">4040</strain>
        <strain evidence="4">P415</strain>
        <strain evidence="5">P421</strain>
    </source>
</reference>
<evidence type="ECO:0000313" key="5">
    <source>
        <dbReference type="EMBL" id="KAG3195359.1"/>
    </source>
</evidence>
<dbReference type="Proteomes" id="UP000251314">
    <property type="component" value="Unassembled WGS sequence"/>
</dbReference>
<dbReference type="EMBL" id="RCMI01002668">
    <property type="protein sequence ID" value="KAG2875336.1"/>
    <property type="molecule type" value="Genomic_DNA"/>
</dbReference>
<dbReference type="Proteomes" id="UP000736787">
    <property type="component" value="Unassembled WGS sequence"/>
</dbReference>
<dbReference type="VEuPathDB" id="FungiDB:PC110_g6118"/>
<reference evidence="6 9" key="1">
    <citation type="submission" date="2018-01" db="EMBL/GenBank/DDBJ databases">
        <title>Draft genome of the strawberry crown rot pathogen Phytophthora cactorum.</title>
        <authorList>
            <person name="Armitage A.D."/>
            <person name="Lysoe E."/>
            <person name="Nellist C.F."/>
            <person name="Harrison R.J."/>
            <person name="Brurberg M.B."/>
        </authorList>
    </citation>
    <scope>NUCLEOTIDE SEQUENCE [LARGE SCALE GENOMIC DNA]</scope>
    <source>
        <strain evidence="6 9">10300</strain>
    </source>
</reference>
<name>A0A329RCD8_9STRA</name>
<dbReference type="VEuPathDB" id="FungiDB:PC110_g22062"/>
<protein>
    <submittedName>
        <fullName evidence="6">Uncharacterized protein</fullName>
    </submittedName>
</protein>
<dbReference type="Proteomes" id="UP000697107">
    <property type="component" value="Unassembled WGS sequence"/>
</dbReference>